<evidence type="ECO:0000256" key="2">
    <source>
        <dbReference type="ARBA" id="ARBA00022777"/>
    </source>
</evidence>
<dbReference type="EMBL" id="MFLA01000033">
    <property type="protein sequence ID" value="OGG58386.1"/>
    <property type="molecule type" value="Genomic_DNA"/>
</dbReference>
<proteinExistence type="predicted"/>
<dbReference type="InterPro" id="IPR029056">
    <property type="entry name" value="Ribokinase-like"/>
</dbReference>
<dbReference type="GO" id="GO:0016301">
    <property type="term" value="F:kinase activity"/>
    <property type="evidence" value="ECO:0007669"/>
    <property type="project" value="UniProtKB-KW"/>
</dbReference>
<protein>
    <recommendedName>
        <fullName evidence="3">Carbohydrate kinase PfkB domain-containing protein</fullName>
    </recommendedName>
</protein>
<name>A0A1F6DAF5_9BACT</name>
<dbReference type="GO" id="GO:0005829">
    <property type="term" value="C:cytosol"/>
    <property type="evidence" value="ECO:0007669"/>
    <property type="project" value="TreeGrafter"/>
</dbReference>
<dbReference type="Gene3D" id="3.40.1190.20">
    <property type="match status" value="1"/>
</dbReference>
<dbReference type="Proteomes" id="UP000176377">
    <property type="component" value="Unassembled WGS sequence"/>
</dbReference>
<evidence type="ECO:0000259" key="3">
    <source>
        <dbReference type="Pfam" id="PF00294"/>
    </source>
</evidence>
<keyword evidence="1" id="KW-0808">Transferase</keyword>
<dbReference type="SUPFAM" id="SSF53613">
    <property type="entry name" value="Ribokinase-like"/>
    <property type="match status" value="1"/>
</dbReference>
<dbReference type="Pfam" id="PF00294">
    <property type="entry name" value="PfkB"/>
    <property type="match status" value="1"/>
</dbReference>
<sequence length="329" mass="36308">MKYDFVAFGDIVIDAFIRLKDARVNCDINDEHCMLCVKFGQKIPFESVQEIFAVGNGPNAATAAVRLGVAATVVANVGNDRNGDDCIATLAKEGMNTEFIRKHDGVKTNYHYVLMYEAERTILVKHELFPYTLPAFTEPPKWFYLTSLPAETLDYQLEIARYAKANGVKIAFQPGTFQLQLGKEKLKEIYESTDIFFCNKEEAQQILGTPEEHDLKNLLAGVHALGPKIPVITDGRNGSYILDEGKAWHIPMYPDPAPPISRTGAGDATASTTVSYIIKGMPSHEALMRGMINAAFVVQKVGAQTGLLHEKELEDAYAKRSADFVATAL</sequence>
<comment type="caution">
    <text evidence="4">The sequence shown here is derived from an EMBL/GenBank/DDBJ whole genome shotgun (WGS) entry which is preliminary data.</text>
</comment>
<dbReference type="PANTHER" id="PTHR10584">
    <property type="entry name" value="SUGAR KINASE"/>
    <property type="match status" value="1"/>
</dbReference>
<reference evidence="4 5" key="1">
    <citation type="journal article" date="2016" name="Nat. Commun.">
        <title>Thousands of microbial genomes shed light on interconnected biogeochemical processes in an aquifer system.</title>
        <authorList>
            <person name="Anantharaman K."/>
            <person name="Brown C.T."/>
            <person name="Hug L.A."/>
            <person name="Sharon I."/>
            <person name="Castelle C.J."/>
            <person name="Probst A.J."/>
            <person name="Thomas B.C."/>
            <person name="Singh A."/>
            <person name="Wilkins M.J."/>
            <person name="Karaoz U."/>
            <person name="Brodie E.L."/>
            <person name="Williams K.H."/>
            <person name="Hubbard S.S."/>
            <person name="Banfield J.F."/>
        </authorList>
    </citation>
    <scope>NUCLEOTIDE SEQUENCE [LARGE SCALE GENOMIC DNA]</scope>
</reference>
<evidence type="ECO:0000256" key="1">
    <source>
        <dbReference type="ARBA" id="ARBA00022679"/>
    </source>
</evidence>
<evidence type="ECO:0000313" key="5">
    <source>
        <dbReference type="Proteomes" id="UP000176377"/>
    </source>
</evidence>
<dbReference type="InterPro" id="IPR011611">
    <property type="entry name" value="PfkB_dom"/>
</dbReference>
<dbReference type="PANTHER" id="PTHR10584:SF166">
    <property type="entry name" value="RIBOKINASE"/>
    <property type="match status" value="1"/>
</dbReference>
<gene>
    <name evidence="4" type="ORF">A2765_05560</name>
</gene>
<organism evidence="4 5">
    <name type="scientific">Candidatus Kaiserbacteria bacterium RIFCSPHIGHO2_01_FULL_56_24</name>
    <dbReference type="NCBI Taxonomy" id="1798487"/>
    <lineage>
        <taxon>Bacteria</taxon>
        <taxon>Candidatus Kaiseribacteriota</taxon>
    </lineage>
</organism>
<accession>A0A1F6DAF5</accession>
<evidence type="ECO:0000313" key="4">
    <source>
        <dbReference type="EMBL" id="OGG58386.1"/>
    </source>
</evidence>
<keyword evidence="2" id="KW-0418">Kinase</keyword>
<dbReference type="AlphaFoldDB" id="A0A1F6DAF5"/>
<feature type="domain" description="Carbohydrate kinase PfkB" evidence="3">
    <location>
        <begin position="54"/>
        <end position="306"/>
    </location>
</feature>